<evidence type="ECO:0008006" key="4">
    <source>
        <dbReference type="Google" id="ProtNLM"/>
    </source>
</evidence>
<organism evidence="2 3">
    <name type="scientific">Ophiocordyceps australis</name>
    <dbReference type="NCBI Taxonomy" id="1399860"/>
    <lineage>
        <taxon>Eukaryota</taxon>
        <taxon>Fungi</taxon>
        <taxon>Dikarya</taxon>
        <taxon>Ascomycota</taxon>
        <taxon>Pezizomycotina</taxon>
        <taxon>Sordariomycetes</taxon>
        <taxon>Hypocreomycetidae</taxon>
        <taxon>Hypocreales</taxon>
        <taxon>Ophiocordycipitaceae</taxon>
        <taxon>Ophiocordyceps</taxon>
    </lineage>
</organism>
<reference evidence="2 3" key="1">
    <citation type="submission" date="2017-06" db="EMBL/GenBank/DDBJ databases">
        <title>Ant-infecting Ophiocordyceps genomes reveal a high diversity of potential behavioral manipulation genes and a possible major role for enterotoxins.</title>
        <authorList>
            <person name="De Bekker C."/>
            <person name="Evans H.C."/>
            <person name="Brachmann A."/>
            <person name="Hughes D.P."/>
        </authorList>
    </citation>
    <scope>NUCLEOTIDE SEQUENCE [LARGE SCALE GENOMIC DNA]</scope>
    <source>
        <strain evidence="2 3">Map64</strain>
    </source>
</reference>
<dbReference type="AlphaFoldDB" id="A0A2C5YEI4"/>
<feature type="region of interest" description="Disordered" evidence="1">
    <location>
        <begin position="386"/>
        <end position="419"/>
    </location>
</feature>
<dbReference type="Proteomes" id="UP000226192">
    <property type="component" value="Unassembled WGS sequence"/>
</dbReference>
<gene>
    <name evidence="2" type="ORF">CDD81_2906</name>
</gene>
<feature type="region of interest" description="Disordered" evidence="1">
    <location>
        <begin position="684"/>
        <end position="711"/>
    </location>
</feature>
<comment type="caution">
    <text evidence="2">The sequence shown here is derived from an EMBL/GenBank/DDBJ whole genome shotgun (WGS) entry which is preliminary data.</text>
</comment>
<feature type="region of interest" description="Disordered" evidence="1">
    <location>
        <begin position="444"/>
        <end position="521"/>
    </location>
</feature>
<accession>A0A2C5YEI4</accession>
<feature type="region of interest" description="Disordered" evidence="1">
    <location>
        <begin position="174"/>
        <end position="208"/>
    </location>
</feature>
<dbReference type="EMBL" id="NJET01000002">
    <property type="protein sequence ID" value="PHH67137.1"/>
    <property type="molecule type" value="Genomic_DNA"/>
</dbReference>
<name>A0A2C5YEI4_9HYPO</name>
<dbReference type="STRING" id="1399860.A0A2C5YEI4"/>
<proteinExistence type="predicted"/>
<feature type="region of interest" description="Disordered" evidence="1">
    <location>
        <begin position="772"/>
        <end position="839"/>
    </location>
</feature>
<sequence length="946" mass="102588">MPSRNPCLSGYRRFSIYAEAVCPPDEVYYSGSEDEHYDAPATRRRRYEDAGQNFLSGRVPLLISSSLRGPFEKESGWLNPWRSRRPEVRCTEHSVAQAPKASLVSNVIAQTDHDLSNASLECHLPSPESLKQDMIDETHHFLRDETLARVRSWQAQVDVPSLSQDSFWASSKISMKDSTKKRRAKESSWLKKLNHKKQKTDWSDPLSFSSPLARKQLSQVSSADLLREGISRSLSLSPQTAGRQRDKGQDEDELLGSTRQCSLQSAPAQISLTTRRVSPMRKIRKRAILGSDEAEDELAHLGGPEATLSSPVSQKMENESSIAANAAVPRQDQRQQETNINDVQMEGHSSSKSEIIGPQEVAVHAYETLNKKSVCLEEQGQPLMCDKSSSASTLSELGASPSLPTSARSSTESKPDELEQQCTSVIGLHDSRKLDIDELETSMDLSTQSLHQNETPSTMDVYEDGESSKSLKPEQQVLAPVCPLSDSAKKQTAPRPACPIIEARGHTGTSDQLSDGDGVSSHVSVCCEAQPQVQGQPSQKEPGTLLQSLVSPNPPNPQVHLCEPAAAWSSHSVVKAESDVDGYRACNSGDKSADDVGSTSSCCTEMDQSATDLPCTPSNGTHRSVLSAVNTGHGQASQDVAACLTQVDLQDQLHDAAISASQQTPWAKTQMSQLCLISKAASPGEHLQQAPSEAPTTPRAVSLEAQSPWPTNGVGSAKLDIKGAAEAVYAGEDAGCQQANVCKPRHQRLLTPEPLFSVTPFSAFLSASPWDRKRRANDRRSLPSSMKNASRQPRAKHGVSWAPLPEQDAAPGQHHSPNMACGSLTRQGSPPPPVGIKELPMSHKSKFSKHFVAVAGRSTGHALQKLIPTASQQAQLSPGLQAMAETFMAADDCRGGKRTRLDTRTNGASHVKGTLNDQVEAGDGQDQEPLDIAEDVFREMQDFWQS</sequence>
<keyword evidence="3" id="KW-1185">Reference proteome</keyword>
<feature type="region of interest" description="Disordered" evidence="1">
    <location>
        <begin position="234"/>
        <end position="260"/>
    </location>
</feature>
<feature type="region of interest" description="Disordered" evidence="1">
    <location>
        <begin position="900"/>
        <end position="927"/>
    </location>
</feature>
<evidence type="ECO:0000256" key="1">
    <source>
        <dbReference type="SAM" id="MobiDB-lite"/>
    </source>
</evidence>
<dbReference type="OrthoDB" id="5419922at2759"/>
<protein>
    <recommendedName>
        <fullName evidence="4">Protamine P1</fullName>
    </recommendedName>
</protein>
<feature type="compositionally biased region" description="Polar residues" evidence="1">
    <location>
        <begin position="444"/>
        <end position="458"/>
    </location>
</feature>
<feature type="compositionally biased region" description="Polar residues" evidence="1">
    <location>
        <begin position="782"/>
        <end position="791"/>
    </location>
</feature>
<evidence type="ECO:0000313" key="3">
    <source>
        <dbReference type="Proteomes" id="UP000226192"/>
    </source>
</evidence>
<evidence type="ECO:0000313" key="2">
    <source>
        <dbReference type="EMBL" id="PHH67137.1"/>
    </source>
</evidence>